<dbReference type="Proteomes" id="UP001642520">
    <property type="component" value="Unassembled WGS sequence"/>
</dbReference>
<comment type="caution">
    <text evidence="10">The sequence shown here is derived from an EMBL/GenBank/DDBJ whole genome shotgun (WGS) entry which is preliminary data.</text>
</comment>
<gene>
    <name evidence="10" type="ORF">XYLVIOL_LOCUS2176</name>
</gene>
<evidence type="ECO:0000313" key="11">
    <source>
        <dbReference type="Proteomes" id="UP001642520"/>
    </source>
</evidence>
<evidence type="ECO:0000256" key="6">
    <source>
        <dbReference type="ARBA" id="ARBA00022801"/>
    </source>
</evidence>
<evidence type="ECO:0000256" key="1">
    <source>
        <dbReference type="ARBA" id="ARBA00004984"/>
    </source>
</evidence>
<dbReference type="SUPFAM" id="SSF51338">
    <property type="entry name" value="Composite domain of metallo-dependent hydrolases"/>
    <property type="match status" value="1"/>
</dbReference>
<dbReference type="PANTHER" id="PTHR11271">
    <property type="entry name" value="GUANINE DEAMINASE"/>
    <property type="match status" value="1"/>
</dbReference>
<protein>
    <recommendedName>
        <fullName evidence="4 8">Guanine deaminase</fullName>
        <shortName evidence="8">Guanase</shortName>
        <ecNumber evidence="3 8">3.5.4.3</ecNumber>
    </recommendedName>
    <alternativeName>
        <fullName evidence="8">Guanine aminohydrolase</fullName>
    </alternativeName>
</protein>
<dbReference type="PANTHER" id="PTHR11271:SF6">
    <property type="entry name" value="GUANINE DEAMINASE"/>
    <property type="match status" value="1"/>
</dbReference>
<comment type="similarity">
    <text evidence="2 8">Belongs to the metallo-dependent hydrolases superfamily. ATZ/TRZ family.</text>
</comment>
<dbReference type="Gene3D" id="3.20.20.140">
    <property type="entry name" value="Metal-dependent hydrolases"/>
    <property type="match status" value="1"/>
</dbReference>
<evidence type="ECO:0000256" key="2">
    <source>
        <dbReference type="ARBA" id="ARBA00006745"/>
    </source>
</evidence>
<keyword evidence="5 8" id="KW-0479">Metal-binding</keyword>
<evidence type="ECO:0000256" key="3">
    <source>
        <dbReference type="ARBA" id="ARBA00012781"/>
    </source>
</evidence>
<reference evidence="10 11" key="1">
    <citation type="submission" date="2024-08" db="EMBL/GenBank/DDBJ databases">
        <authorList>
            <person name="Will J Nash"/>
            <person name="Angela Man"/>
            <person name="Seanna McTaggart"/>
            <person name="Kendall Baker"/>
            <person name="Tom Barker"/>
            <person name="Leah Catchpole"/>
            <person name="Alex Durrant"/>
            <person name="Karim Gharbi"/>
            <person name="Naomi Irish"/>
            <person name="Gemy Kaithakottil"/>
            <person name="Debby Ku"/>
            <person name="Aaliyah Providence"/>
            <person name="Felix Shaw"/>
            <person name="David Swarbreck"/>
            <person name="Chris Watkins"/>
            <person name="Ann M. McCartney"/>
            <person name="Giulio Formenti"/>
            <person name="Alice Mouton"/>
            <person name="Noel Vella"/>
            <person name="Bjorn M von Reumont"/>
            <person name="Adriana Vella"/>
            <person name="Wilfried Haerty"/>
        </authorList>
    </citation>
    <scope>NUCLEOTIDE SEQUENCE [LARGE SCALE GENOMIC DNA]</scope>
</reference>
<evidence type="ECO:0000256" key="8">
    <source>
        <dbReference type="RuleBase" id="RU366009"/>
    </source>
</evidence>
<dbReference type="InterPro" id="IPR051607">
    <property type="entry name" value="Metallo-dep_hydrolases"/>
</dbReference>
<keyword evidence="11" id="KW-1185">Reference proteome</keyword>
<dbReference type="Gene3D" id="2.30.40.10">
    <property type="entry name" value="Urease, subunit C, domain 1"/>
    <property type="match status" value="1"/>
</dbReference>
<evidence type="ECO:0000256" key="7">
    <source>
        <dbReference type="ARBA" id="ARBA00022833"/>
    </source>
</evidence>
<dbReference type="NCBIfam" id="TIGR02967">
    <property type="entry name" value="guan_deamin"/>
    <property type="match status" value="1"/>
</dbReference>
<keyword evidence="7 8" id="KW-0862">Zinc</keyword>
<dbReference type="InterPro" id="IPR011059">
    <property type="entry name" value="Metal-dep_hydrolase_composite"/>
</dbReference>
<sequence>MSLIPKEKIFVGSYIHIMKNGELEIVDRAAIHVKNGKIYQIIRNLELIDMNDKNTILLNENQFLIPGFIDCHIHAVQLPNLGIGYDKKLLDWLESYTFPLEIKYADEKYAKQVFNTVVNQTIKQGTTTACYFASLYSKASVILGEEAINMGQRAFIGKISMNENRVDKYYETTEKSIENINKFIEEITNLNSPLIKPIITPRFALSCDMELMKKLGKLAKEKNLHIQTHISENLDEIKAVKQKYPKCSSYAAVYNEAGLLTNKTVLAHGIYLSDDEIKLLLEHGTAVAHCPSSNTCLKSGLCDVQRLKHKGVKIGLGTDVSGGQSCSILDSMKSALQVSTHLSLIKDDYQALNYKDVFHMATLGGAAALSIDQQVGNFEIGKEFDALVIDTSDGILNSLRDKTLEERFQQFIYSGDDRNIVEVYVNGCKVK</sequence>
<accession>A0ABP1N841</accession>
<feature type="domain" description="Amidohydrolase-related" evidence="9">
    <location>
        <begin position="63"/>
        <end position="427"/>
    </location>
</feature>
<proteinExistence type="inferred from homology"/>
<evidence type="ECO:0000313" key="10">
    <source>
        <dbReference type="EMBL" id="CAL7936456.1"/>
    </source>
</evidence>
<comment type="pathway">
    <text evidence="1 8">Purine metabolism; guanine degradation; xanthine from guanine: step 1/1.</text>
</comment>
<evidence type="ECO:0000256" key="5">
    <source>
        <dbReference type="ARBA" id="ARBA00022723"/>
    </source>
</evidence>
<dbReference type="InterPro" id="IPR006680">
    <property type="entry name" value="Amidohydro-rel"/>
</dbReference>
<comment type="cofactor">
    <cofactor evidence="8">
        <name>Zn(2+)</name>
        <dbReference type="ChEBI" id="CHEBI:29105"/>
    </cofactor>
    <text evidence="8">Binds 1 zinc ion per subunit.</text>
</comment>
<name>A0ABP1N841_XYLVO</name>
<comment type="function">
    <text evidence="8">Catalyzes the hydrolytic deamination of guanine, producing xanthine and ammonia.</text>
</comment>
<evidence type="ECO:0000256" key="4">
    <source>
        <dbReference type="ARBA" id="ARBA00014514"/>
    </source>
</evidence>
<dbReference type="InterPro" id="IPR014311">
    <property type="entry name" value="Guanine_deaminase"/>
</dbReference>
<organism evidence="10 11">
    <name type="scientific">Xylocopa violacea</name>
    <name type="common">Violet carpenter bee</name>
    <name type="synonym">Apis violacea</name>
    <dbReference type="NCBI Taxonomy" id="135666"/>
    <lineage>
        <taxon>Eukaryota</taxon>
        <taxon>Metazoa</taxon>
        <taxon>Ecdysozoa</taxon>
        <taxon>Arthropoda</taxon>
        <taxon>Hexapoda</taxon>
        <taxon>Insecta</taxon>
        <taxon>Pterygota</taxon>
        <taxon>Neoptera</taxon>
        <taxon>Endopterygota</taxon>
        <taxon>Hymenoptera</taxon>
        <taxon>Apocrita</taxon>
        <taxon>Aculeata</taxon>
        <taxon>Apoidea</taxon>
        <taxon>Anthophila</taxon>
        <taxon>Apidae</taxon>
        <taxon>Xylocopa</taxon>
        <taxon>Xylocopa</taxon>
    </lineage>
</organism>
<comment type="catalytic activity">
    <reaction evidence="8">
        <text>guanine + H2O + H(+) = xanthine + NH4(+)</text>
        <dbReference type="Rhea" id="RHEA:14665"/>
        <dbReference type="ChEBI" id="CHEBI:15377"/>
        <dbReference type="ChEBI" id="CHEBI:15378"/>
        <dbReference type="ChEBI" id="CHEBI:16235"/>
        <dbReference type="ChEBI" id="CHEBI:17712"/>
        <dbReference type="ChEBI" id="CHEBI:28938"/>
        <dbReference type="EC" id="3.5.4.3"/>
    </reaction>
</comment>
<dbReference type="SUPFAM" id="SSF51556">
    <property type="entry name" value="Metallo-dependent hydrolases"/>
    <property type="match status" value="1"/>
</dbReference>
<keyword evidence="6 8" id="KW-0378">Hydrolase</keyword>
<dbReference type="InterPro" id="IPR032466">
    <property type="entry name" value="Metal_Hydrolase"/>
</dbReference>
<dbReference type="EMBL" id="CAXAJV020001287">
    <property type="protein sequence ID" value="CAL7936456.1"/>
    <property type="molecule type" value="Genomic_DNA"/>
</dbReference>
<evidence type="ECO:0000259" key="9">
    <source>
        <dbReference type="Pfam" id="PF01979"/>
    </source>
</evidence>
<dbReference type="Pfam" id="PF01979">
    <property type="entry name" value="Amidohydro_1"/>
    <property type="match status" value="1"/>
</dbReference>
<dbReference type="EC" id="3.5.4.3" evidence="3 8"/>